<evidence type="ECO:0000256" key="2">
    <source>
        <dbReference type="ARBA" id="ARBA00017553"/>
    </source>
</evidence>
<dbReference type="Pfam" id="PF21674">
    <property type="entry name" value="CCDC22_N"/>
    <property type="match status" value="1"/>
</dbReference>
<proteinExistence type="inferred from homology"/>
<evidence type="ECO:0000256" key="1">
    <source>
        <dbReference type="ARBA" id="ARBA00006438"/>
    </source>
</evidence>
<evidence type="ECO:0000259" key="4">
    <source>
        <dbReference type="Pfam" id="PF05667"/>
    </source>
</evidence>
<organism evidence="8">
    <name type="scientific">Enterobius vermicularis</name>
    <name type="common">Human pinworm</name>
    <dbReference type="NCBI Taxonomy" id="51028"/>
    <lineage>
        <taxon>Eukaryota</taxon>
        <taxon>Metazoa</taxon>
        <taxon>Ecdysozoa</taxon>
        <taxon>Nematoda</taxon>
        <taxon>Chromadorea</taxon>
        <taxon>Rhabditida</taxon>
        <taxon>Spirurina</taxon>
        <taxon>Oxyuridomorpha</taxon>
        <taxon>Oxyuroidea</taxon>
        <taxon>Oxyuridae</taxon>
        <taxon>Enterobius</taxon>
    </lineage>
</organism>
<dbReference type="EMBL" id="UXUI01007157">
    <property type="protein sequence ID" value="VDD85856.1"/>
    <property type="molecule type" value="Genomic_DNA"/>
</dbReference>
<dbReference type="Pfam" id="PF05667">
    <property type="entry name" value="CCDC22_CC"/>
    <property type="match status" value="1"/>
</dbReference>
<gene>
    <name evidence="6" type="ORF">EVEC_LOCUS999</name>
</gene>
<dbReference type="STRING" id="51028.A0A0N4UV41"/>
<evidence type="ECO:0000313" key="8">
    <source>
        <dbReference type="WBParaSite" id="EVEC_0000129101-mRNA-1"/>
    </source>
</evidence>
<reference evidence="6 7" key="2">
    <citation type="submission" date="2018-10" db="EMBL/GenBank/DDBJ databases">
        <authorList>
            <consortium name="Pathogen Informatics"/>
        </authorList>
    </citation>
    <scope>NUCLEOTIDE SEQUENCE [LARGE SCALE GENOMIC DNA]</scope>
</reference>
<accession>A0A0N4UV41</accession>
<dbReference type="WBParaSite" id="EVEC_0000129101-mRNA-1">
    <property type="protein sequence ID" value="EVEC_0000129101-mRNA-1"/>
    <property type="gene ID" value="EVEC_0000129101"/>
</dbReference>
<dbReference type="OrthoDB" id="10266736at2759"/>
<keyword evidence="3" id="KW-0175">Coiled coil</keyword>
<sequence>MALDIVDRLIIDTLSRLNESFFEDSVSLNSLNELSREQIFEGIVLLLWNCDPKTRSVLTSTKMPRNMATRFRAAMNIVDAIKAIGVRDEITYQTLLYGQVREMRNVLIGLIEKLPNTTPLVADEESHTVRLIREAISKIDSDPSPSETTKYFFSGKEKWKPPCGACRQLPFNGRRGNLGEALKSGVEWQRNTICAFLEASALDVLDFTQTSSLSLQKSVKENLKENAPEPVRCFQKQAQSSERYAKLSRLKEDESVNNDRLMKLFVSPEALVAVTNYVDESEKRAQALQSQWIQVKAEKDKELQEARRLYDSKFKSVCCSSRLAEVSEAVERLKTQMPRKQAKLKKLEAKLDGMEKTPLNRNLYTKRIFEMVASIKKQREEVEKILVDNAGIQKEVGSLNGKLDRTFTAVEDRLYEEAQRDTSMQKAYRLLVKIHEECAAVIAIIESTGKAEREINEINDLISAMQQKGLDEMLEKVLNDWMAVKEENNKLKNSLSGLS</sequence>
<feature type="domain" description="CCDC22 coiled-coil" evidence="4">
    <location>
        <begin position="215"/>
        <end position="468"/>
    </location>
</feature>
<dbReference type="Proteomes" id="UP000274131">
    <property type="component" value="Unassembled WGS sequence"/>
</dbReference>
<feature type="coiled-coil region" evidence="3">
    <location>
        <begin position="323"/>
        <end position="395"/>
    </location>
</feature>
<reference evidence="8" key="1">
    <citation type="submission" date="2017-02" db="UniProtKB">
        <authorList>
            <consortium name="WormBaseParasite"/>
        </authorList>
    </citation>
    <scope>IDENTIFICATION</scope>
</reference>
<feature type="domain" description="CCDC22 N-terminal" evidence="5">
    <location>
        <begin position="4"/>
        <end position="115"/>
    </location>
</feature>
<dbReference type="PANTHER" id="PTHR15668:SF4">
    <property type="entry name" value="COILED-COIL DOMAIN-CONTAINING PROTEIN 22"/>
    <property type="match status" value="1"/>
</dbReference>
<dbReference type="GO" id="GO:2000060">
    <property type="term" value="P:positive regulation of ubiquitin-dependent protein catabolic process"/>
    <property type="evidence" value="ECO:0007669"/>
    <property type="project" value="TreeGrafter"/>
</dbReference>
<dbReference type="InterPro" id="IPR008530">
    <property type="entry name" value="CCDC22"/>
</dbReference>
<dbReference type="InterPro" id="IPR048348">
    <property type="entry name" value="CCDC22_CC"/>
</dbReference>
<dbReference type="InterPro" id="IPR048349">
    <property type="entry name" value="CCDC22_N"/>
</dbReference>
<dbReference type="PANTHER" id="PTHR15668">
    <property type="entry name" value="JM1 PROTEIN"/>
    <property type="match status" value="1"/>
</dbReference>
<comment type="similarity">
    <text evidence="1">Belongs to the CCDC22 family.</text>
</comment>
<evidence type="ECO:0000313" key="7">
    <source>
        <dbReference type="Proteomes" id="UP000274131"/>
    </source>
</evidence>
<evidence type="ECO:0000259" key="5">
    <source>
        <dbReference type="Pfam" id="PF21674"/>
    </source>
</evidence>
<dbReference type="GO" id="GO:0097602">
    <property type="term" value="F:cullin family protein binding"/>
    <property type="evidence" value="ECO:0007669"/>
    <property type="project" value="TreeGrafter"/>
</dbReference>
<dbReference type="AlphaFoldDB" id="A0A0N4UV41"/>
<evidence type="ECO:0000256" key="3">
    <source>
        <dbReference type="SAM" id="Coils"/>
    </source>
</evidence>
<protein>
    <recommendedName>
        <fullName evidence="2">Coiled-coil domain-containing protein 22 homolog</fullName>
    </recommendedName>
</protein>
<keyword evidence="7" id="KW-1185">Reference proteome</keyword>
<evidence type="ECO:0000313" key="6">
    <source>
        <dbReference type="EMBL" id="VDD85856.1"/>
    </source>
</evidence>
<name>A0A0N4UV41_ENTVE</name>